<keyword evidence="2" id="KW-1185">Reference proteome</keyword>
<dbReference type="AlphaFoldDB" id="A0A081N6H6"/>
<sequence length="160" mass="18217">MLDHFSEKEGIHFIDVNSIEEGQTLSFLQQKLLRNNYYRLLVKREDSAFDQRETLPVDKPDASAKEINTSLKDCLHSIKAKDVVATGYFDEGCLMQTTEDALKARFNVYVDRNLNIIEDMLDKSAPSESERRGIGIAWDSLKEQYPDTLTATPPEHPAPL</sequence>
<evidence type="ECO:0000313" key="2">
    <source>
        <dbReference type="Proteomes" id="UP000028073"/>
    </source>
</evidence>
<dbReference type="Proteomes" id="UP000028073">
    <property type="component" value="Unassembled WGS sequence"/>
</dbReference>
<protein>
    <submittedName>
        <fullName evidence="1">Uncharacterized protein</fullName>
    </submittedName>
</protein>
<organism evidence="1 2">
    <name type="scientific">Endozoicomonas numazuensis</name>
    <dbReference type="NCBI Taxonomy" id="1137799"/>
    <lineage>
        <taxon>Bacteria</taxon>
        <taxon>Pseudomonadati</taxon>
        <taxon>Pseudomonadota</taxon>
        <taxon>Gammaproteobacteria</taxon>
        <taxon>Oceanospirillales</taxon>
        <taxon>Endozoicomonadaceae</taxon>
        <taxon>Endozoicomonas</taxon>
    </lineage>
</organism>
<gene>
    <name evidence="1" type="ORF">GZ78_25775</name>
</gene>
<dbReference type="OrthoDB" id="9833450at2"/>
<dbReference type="Gene3D" id="3.40.50.850">
    <property type="entry name" value="Isochorismatase-like"/>
    <property type="match status" value="1"/>
</dbReference>
<reference evidence="1 2" key="1">
    <citation type="submission" date="2014-06" db="EMBL/GenBank/DDBJ databases">
        <title>Whole Genome Sequences of Three Symbiotic Endozoicomonas Bacteria.</title>
        <authorList>
            <person name="Neave M.J."/>
            <person name="Apprill A."/>
            <person name="Voolstra C.R."/>
        </authorList>
    </citation>
    <scope>NUCLEOTIDE SEQUENCE [LARGE SCALE GENOMIC DNA]</scope>
    <source>
        <strain evidence="1 2">DSM 25634</strain>
    </source>
</reference>
<dbReference type="SUPFAM" id="SSF52499">
    <property type="entry name" value="Isochorismatase-like hydrolases"/>
    <property type="match status" value="1"/>
</dbReference>
<proteinExistence type="predicted"/>
<dbReference type="RefSeq" id="WP_034841850.1">
    <property type="nucleotide sequence ID" value="NZ_JOKH01000008.1"/>
</dbReference>
<accession>A0A081N6H6</accession>
<dbReference type="EMBL" id="JOKH01000008">
    <property type="protein sequence ID" value="KEQ14049.1"/>
    <property type="molecule type" value="Genomic_DNA"/>
</dbReference>
<evidence type="ECO:0000313" key="1">
    <source>
        <dbReference type="EMBL" id="KEQ14049.1"/>
    </source>
</evidence>
<dbReference type="InterPro" id="IPR036380">
    <property type="entry name" value="Isochorismatase-like_sf"/>
</dbReference>
<comment type="caution">
    <text evidence="1">The sequence shown here is derived from an EMBL/GenBank/DDBJ whole genome shotgun (WGS) entry which is preliminary data.</text>
</comment>
<dbReference type="STRING" id="1137799.GZ78_25775"/>
<name>A0A081N6H6_9GAMM</name>